<dbReference type="Proteomes" id="UP000005726">
    <property type="component" value="Unassembled WGS sequence"/>
</dbReference>
<dbReference type="InterPro" id="IPR047661">
    <property type="entry name" value="IstB"/>
</dbReference>
<dbReference type="Gene3D" id="3.40.50.300">
    <property type="entry name" value="P-loop containing nucleotide triphosphate hydrolases"/>
    <property type="match status" value="1"/>
</dbReference>
<protein>
    <recommendedName>
        <fullName evidence="5">Replicative helicase loader DnaC</fullName>
    </recommendedName>
    <alternativeName>
        <fullName evidence="6">DNA replication protein DnaC</fullName>
    </alternativeName>
</protein>
<evidence type="ECO:0000256" key="1">
    <source>
        <dbReference type="ARBA" id="ARBA00008059"/>
    </source>
</evidence>
<dbReference type="SMART" id="SM00382">
    <property type="entry name" value="AAA"/>
    <property type="match status" value="1"/>
</dbReference>
<dbReference type="PANTHER" id="PTHR30050:SF9">
    <property type="entry name" value="DNA REPLICATION PROTEIN DNAC"/>
    <property type="match status" value="1"/>
</dbReference>
<evidence type="ECO:0000256" key="2">
    <source>
        <dbReference type="ARBA" id="ARBA00022741"/>
    </source>
</evidence>
<evidence type="ECO:0000256" key="6">
    <source>
        <dbReference type="ARBA" id="ARBA00045009"/>
    </source>
</evidence>
<feature type="domain" description="AAA+ ATPase" evidence="7">
    <location>
        <begin position="150"/>
        <end position="270"/>
    </location>
</feature>
<dbReference type="HOGENOM" id="CLU_062999_1_0_6"/>
<dbReference type="GO" id="GO:0005524">
    <property type="term" value="F:ATP binding"/>
    <property type="evidence" value="ECO:0007669"/>
    <property type="project" value="UniProtKB-KW"/>
</dbReference>
<comment type="similarity">
    <text evidence="4">Belongs to the DnaC family.</text>
</comment>
<accession>E0WRC2</accession>
<dbReference type="InterPro" id="IPR027417">
    <property type="entry name" value="P-loop_NTPase"/>
</dbReference>
<proteinExistence type="inferred from homology"/>
<keyword evidence="9" id="KW-1185">Reference proteome</keyword>
<evidence type="ECO:0000313" key="8">
    <source>
        <dbReference type="EMBL" id="EFL92682.1"/>
    </source>
</evidence>
<dbReference type="NCBIfam" id="NF006616">
    <property type="entry name" value="PRK09183.1"/>
    <property type="match status" value="1"/>
</dbReference>
<reference evidence="8" key="1">
    <citation type="journal article" date="2009" name="Environ. Microbiol.">
        <title>Dynamics of genome evolution in facultative symbionts of aphids.</title>
        <authorList>
            <person name="Degnan P.H."/>
            <person name="Leonardo T.E."/>
            <person name="Cass B.N."/>
            <person name="Hurwitz B."/>
            <person name="Stern D."/>
            <person name="Gibbs R.A."/>
            <person name="Richards S."/>
            <person name="Moran N.A."/>
        </authorList>
    </citation>
    <scope>NUCLEOTIDE SEQUENCE [LARGE SCALE GENOMIC DNA]</scope>
    <source>
        <strain evidence="8">LSR1</strain>
    </source>
</reference>
<dbReference type="AlphaFoldDB" id="E0WRC2"/>
<dbReference type="InterPro" id="IPR003593">
    <property type="entry name" value="AAA+_ATPase"/>
</dbReference>
<dbReference type="EMBL" id="GL379589">
    <property type="protein sequence ID" value="EFL92682.1"/>
    <property type="molecule type" value="Genomic_DNA"/>
</dbReference>
<evidence type="ECO:0000256" key="4">
    <source>
        <dbReference type="ARBA" id="ARBA00038338"/>
    </source>
</evidence>
<dbReference type="SUPFAM" id="SSF52540">
    <property type="entry name" value="P-loop containing nucleoside triphosphate hydrolases"/>
    <property type="match status" value="1"/>
</dbReference>
<keyword evidence="3" id="KW-0067">ATP-binding</keyword>
<dbReference type="NCBIfam" id="NF038214">
    <property type="entry name" value="IS21_help_AAA"/>
    <property type="match status" value="1"/>
</dbReference>
<name>E0WRC2_9ENTR</name>
<dbReference type="PANTHER" id="PTHR30050">
    <property type="entry name" value="CHROMOSOMAL REPLICATION INITIATOR PROTEIN DNAA"/>
    <property type="match status" value="1"/>
</dbReference>
<evidence type="ECO:0000256" key="5">
    <source>
        <dbReference type="ARBA" id="ARBA00044977"/>
    </source>
</evidence>
<sequence length="293" mass="33141">MYDQLMETIYRSPLKPPRCWLRVLAESRSLSTLIGLTPWPPSGNFKGERYMNLQLSRIGELTSELQLPGIDANACDLAQQAAQQEWDYLTFLEQALQCEKRSRHQRKQHMFTRMAGFPSLKTLEDFDFTFAAGVPKKQVIELASLSFIERQENVVMLAPSGVGKTHIAIALGYKAVQAGIKTRFISASDLILQLATAQRQDNYKQVMQRSVQAPRLLIIDEIGYLPFTVQKASVILTSNLPFGQWGQVFANDTALTSAMLDRVLHHSHILQIKGESYRIKEKKKAGLMDKSKQ</sequence>
<evidence type="ECO:0000313" key="9">
    <source>
        <dbReference type="Proteomes" id="UP000005726"/>
    </source>
</evidence>
<evidence type="ECO:0000256" key="3">
    <source>
        <dbReference type="ARBA" id="ARBA00022840"/>
    </source>
</evidence>
<keyword evidence="2" id="KW-0547">Nucleotide-binding</keyword>
<dbReference type="eggNOG" id="COG1484">
    <property type="taxonomic scope" value="Bacteria"/>
</dbReference>
<dbReference type="CDD" id="cd00009">
    <property type="entry name" value="AAA"/>
    <property type="match status" value="1"/>
</dbReference>
<evidence type="ECO:0000259" key="7">
    <source>
        <dbReference type="SMART" id="SM00382"/>
    </source>
</evidence>
<comment type="similarity">
    <text evidence="1">Belongs to the IS21/IS1162 putative ATP-binding protein family.</text>
</comment>
<dbReference type="STRING" id="663321.REG_0513"/>
<dbReference type="Pfam" id="PF01695">
    <property type="entry name" value="IstB_IS21"/>
    <property type="match status" value="1"/>
</dbReference>
<dbReference type="GO" id="GO:0006260">
    <property type="term" value="P:DNA replication"/>
    <property type="evidence" value="ECO:0007669"/>
    <property type="project" value="TreeGrafter"/>
</dbReference>
<dbReference type="InterPro" id="IPR002611">
    <property type="entry name" value="IstB_ATP-bd"/>
</dbReference>
<organism evidence="8 9">
    <name type="scientific">Candidatus Regiella insecticola LSR1</name>
    <dbReference type="NCBI Taxonomy" id="663321"/>
    <lineage>
        <taxon>Bacteria</taxon>
        <taxon>Pseudomonadati</taxon>
        <taxon>Pseudomonadota</taxon>
        <taxon>Gammaproteobacteria</taxon>
        <taxon>Enterobacterales</taxon>
        <taxon>Enterobacteriaceae</taxon>
        <taxon>aphid secondary symbionts</taxon>
        <taxon>Candidatus Regiella</taxon>
    </lineage>
</organism>
<gene>
    <name evidence="8" type="ORF">REG_0513</name>
</gene>